<name>A0A218WQI4_PUNGR</name>
<dbReference type="InterPro" id="IPR050253">
    <property type="entry name" value="Seed_Storage-Functional"/>
</dbReference>
<keyword evidence="8" id="KW-1185">Reference proteome</keyword>
<protein>
    <recommendedName>
        <fullName evidence="4">Cupin type-1 domain-containing protein</fullName>
    </recommendedName>
</protein>
<evidence type="ECO:0000313" key="7">
    <source>
        <dbReference type="Proteomes" id="UP000197138"/>
    </source>
</evidence>
<feature type="domain" description="Cupin type-1" evidence="4">
    <location>
        <begin position="383"/>
        <end position="554"/>
    </location>
</feature>
<evidence type="ECO:0000256" key="2">
    <source>
        <dbReference type="SAM" id="MobiDB-lite"/>
    </source>
</evidence>
<dbReference type="CDD" id="cd02245">
    <property type="entry name" value="cupin_7S_vicilin-like_C"/>
    <property type="match status" value="1"/>
</dbReference>
<dbReference type="SMART" id="SM00835">
    <property type="entry name" value="Cupin_1"/>
    <property type="match status" value="2"/>
</dbReference>
<comment type="caution">
    <text evidence="5">The sequence shown here is derived from an EMBL/GenBank/DDBJ whole genome shotgun (WGS) entry which is preliminary data.</text>
</comment>
<feature type="region of interest" description="Disordered" evidence="2">
    <location>
        <begin position="67"/>
        <end position="92"/>
    </location>
</feature>
<dbReference type="SUPFAM" id="SSF51182">
    <property type="entry name" value="RmlC-like cupins"/>
    <property type="match status" value="2"/>
</dbReference>
<feature type="compositionally biased region" description="Acidic residues" evidence="2">
    <location>
        <begin position="147"/>
        <end position="163"/>
    </location>
</feature>
<evidence type="ECO:0000313" key="8">
    <source>
        <dbReference type="Proteomes" id="UP000233551"/>
    </source>
</evidence>
<feature type="signal peptide" evidence="3">
    <location>
        <begin position="1"/>
        <end position="29"/>
    </location>
</feature>
<evidence type="ECO:0000259" key="4">
    <source>
        <dbReference type="SMART" id="SM00835"/>
    </source>
</evidence>
<reference evidence="7" key="1">
    <citation type="journal article" date="2017" name="Plant J.">
        <title>The pomegranate (Punica granatum L.) genome and the genomics of punicalagin biosynthesis.</title>
        <authorList>
            <person name="Qin G."/>
            <person name="Xu C."/>
            <person name="Ming R."/>
            <person name="Tang H."/>
            <person name="Guyot R."/>
            <person name="Kramer E.M."/>
            <person name="Hu Y."/>
            <person name="Yi X."/>
            <person name="Qi Y."/>
            <person name="Xu X."/>
            <person name="Gao Z."/>
            <person name="Pan H."/>
            <person name="Jian J."/>
            <person name="Tian Y."/>
            <person name="Yue Z."/>
            <person name="Xu Y."/>
        </authorList>
    </citation>
    <scope>NUCLEOTIDE SEQUENCE [LARGE SCALE GENOMIC DNA]</scope>
    <source>
        <strain evidence="7">cv. Dabenzi</strain>
    </source>
</reference>
<dbReference type="InterPro" id="IPR011051">
    <property type="entry name" value="RmlC_Cupin_sf"/>
</dbReference>
<dbReference type="OrthoDB" id="1912756at2759"/>
<feature type="compositionally biased region" description="Basic residues" evidence="2">
    <location>
        <begin position="461"/>
        <end position="471"/>
    </location>
</feature>
<proteinExistence type="predicted"/>
<feature type="chain" id="PRO_5014071733" description="Cupin type-1 domain-containing protein" evidence="3">
    <location>
        <begin position="30"/>
        <end position="582"/>
    </location>
</feature>
<accession>A0A218WQI4</accession>
<feature type="compositionally biased region" description="Basic and acidic residues" evidence="2">
    <location>
        <begin position="82"/>
        <end position="92"/>
    </location>
</feature>
<dbReference type="PANTHER" id="PTHR31189:SF13">
    <property type="entry name" value="CUPINCIN"/>
    <property type="match status" value="1"/>
</dbReference>
<evidence type="ECO:0000313" key="5">
    <source>
        <dbReference type="EMBL" id="OWM74728.1"/>
    </source>
</evidence>
<dbReference type="PANTHER" id="PTHR31189">
    <property type="entry name" value="OS03G0336100 PROTEIN-RELATED"/>
    <property type="match status" value="1"/>
</dbReference>
<dbReference type="Pfam" id="PF00190">
    <property type="entry name" value="Cupin_1"/>
    <property type="match status" value="2"/>
</dbReference>
<feature type="region of interest" description="Disordered" evidence="2">
    <location>
        <begin position="126"/>
        <end position="165"/>
    </location>
</feature>
<dbReference type="STRING" id="22663.A0A218WQI4"/>
<dbReference type="InterPro" id="IPR014710">
    <property type="entry name" value="RmlC-like_jellyroll"/>
</dbReference>
<dbReference type="EMBL" id="PGOL01004423">
    <property type="protein sequence ID" value="PKI37356.1"/>
    <property type="molecule type" value="Genomic_DNA"/>
</dbReference>
<keyword evidence="1 3" id="KW-0732">Signal</keyword>
<dbReference type="Proteomes" id="UP000233551">
    <property type="component" value="Unassembled WGS sequence"/>
</dbReference>
<feature type="domain" description="Cupin type-1" evidence="4">
    <location>
        <begin position="175"/>
        <end position="326"/>
    </location>
</feature>
<dbReference type="EMBL" id="MTKT01003475">
    <property type="protein sequence ID" value="OWM74728.1"/>
    <property type="molecule type" value="Genomic_DNA"/>
</dbReference>
<gene>
    <name evidence="5" type="ORF">CDL15_Pgr009275</name>
    <name evidence="6" type="ORF">CRG98_042233</name>
</gene>
<evidence type="ECO:0000256" key="3">
    <source>
        <dbReference type="SAM" id="SignalP"/>
    </source>
</evidence>
<sequence length="582" mass="66974">MAIKGLKFSLAVVLLTSLVVLSALSAATAKTDPELKQCQHQCKHQERFMERQQEQCEQRCGDYYRQKERERDSEEGGSSSGRGKESSRGDERKQLRECQRQCERQQGSSQQKQACRNQCQKRFGEKETDPWSREVEKREIGNRREEEQEEESWEEEQEEEISEENNPYVFQQEHFSLKVHTEHGRVRLLPRFTKRSKLLRGIENYRLGVLEANPQTFVVPNHWDADGVLFVISGRGTLTMVQENKRNSINVGKGDIIRVPAGTPVYLANRDENEQLHIANFLQPVNTPGQFEVYHATGGKNPEAFYTAFSWEVLEAAFKTGRDKLERMFRQQQQGAIVKASKEQIEAMSQADEEGSHWPFGGDEELGRLWPTRGSRGSHSYSFNIFNKRPSESNQYGQLYEVDQDDFKHLKDLDLMVSFANITRGSMTTLYYNSRATKIAMVVDGEGWLEMACPHLSSRQQGRRHSTRGQRRTGSPTTYQKVQARLNRGTVFIVPAGHPATSIASRNSNLQVVCFEVNAKNNVRYTLAGRRNIVGQMHREAKELAFNFPARDIDRIFKNQDEEFFFPGPARQEEVIRRYGDA</sequence>
<dbReference type="Gene3D" id="2.60.120.10">
    <property type="entry name" value="Jelly Rolls"/>
    <property type="match status" value="2"/>
</dbReference>
<dbReference type="CDD" id="cd02244">
    <property type="entry name" value="cupin_7S_vicilin-like_N"/>
    <property type="match status" value="1"/>
</dbReference>
<dbReference type="AlphaFoldDB" id="A0A218WQI4"/>
<feature type="region of interest" description="Disordered" evidence="2">
    <location>
        <begin position="456"/>
        <end position="477"/>
    </location>
</feature>
<dbReference type="Proteomes" id="UP000197138">
    <property type="component" value="Unassembled WGS sequence"/>
</dbReference>
<reference evidence="6 8" key="3">
    <citation type="submission" date="2017-11" db="EMBL/GenBank/DDBJ databases">
        <title>De-novo sequencing of pomegranate (Punica granatum L.) genome.</title>
        <authorList>
            <person name="Akparov Z."/>
            <person name="Amiraslanov A."/>
            <person name="Hajiyeva S."/>
            <person name="Abbasov M."/>
            <person name="Kaur K."/>
            <person name="Hamwieh A."/>
            <person name="Solovyev V."/>
            <person name="Salamov A."/>
            <person name="Braich B."/>
            <person name="Kosarev P."/>
            <person name="Mahmoud A."/>
            <person name="Hajiyev E."/>
            <person name="Babayeva S."/>
            <person name="Izzatullayeva V."/>
            <person name="Mammadov A."/>
            <person name="Mammadov A."/>
            <person name="Sharifova S."/>
            <person name="Ojaghi J."/>
            <person name="Eynullazada K."/>
            <person name="Bayramov B."/>
            <person name="Abdulazimova A."/>
            <person name="Shahmuradov I."/>
        </authorList>
    </citation>
    <scope>NUCLEOTIDE SEQUENCE [LARGE SCALE GENOMIC DNA]</scope>
    <source>
        <strain evidence="6">AG2017</strain>
        <strain evidence="8">cv. AG2017</strain>
        <tissue evidence="6">Leaf</tissue>
    </source>
</reference>
<dbReference type="GeneID" id="116206744"/>
<evidence type="ECO:0000313" key="6">
    <source>
        <dbReference type="EMBL" id="PKI37356.1"/>
    </source>
</evidence>
<reference evidence="5" key="2">
    <citation type="submission" date="2017-06" db="EMBL/GenBank/DDBJ databases">
        <title>The pomegranate genome and the genomics of punicalagin biosynthesis.</title>
        <authorList>
            <person name="Xu C."/>
        </authorList>
    </citation>
    <scope>NUCLEOTIDE SEQUENCE [LARGE SCALE GENOMIC DNA]</scope>
    <source>
        <tissue evidence="5">Fresh leaf</tissue>
    </source>
</reference>
<evidence type="ECO:0000256" key="1">
    <source>
        <dbReference type="ARBA" id="ARBA00022729"/>
    </source>
</evidence>
<dbReference type="InterPro" id="IPR006045">
    <property type="entry name" value="Cupin_1"/>
</dbReference>
<organism evidence="5 7">
    <name type="scientific">Punica granatum</name>
    <name type="common">Pomegranate</name>
    <dbReference type="NCBI Taxonomy" id="22663"/>
    <lineage>
        <taxon>Eukaryota</taxon>
        <taxon>Viridiplantae</taxon>
        <taxon>Streptophyta</taxon>
        <taxon>Embryophyta</taxon>
        <taxon>Tracheophyta</taxon>
        <taxon>Spermatophyta</taxon>
        <taxon>Magnoliopsida</taxon>
        <taxon>eudicotyledons</taxon>
        <taxon>Gunneridae</taxon>
        <taxon>Pentapetalae</taxon>
        <taxon>rosids</taxon>
        <taxon>malvids</taxon>
        <taxon>Myrtales</taxon>
        <taxon>Lythraceae</taxon>
        <taxon>Punica</taxon>
    </lineage>
</organism>
<feature type="compositionally biased region" description="Basic and acidic residues" evidence="2">
    <location>
        <begin position="126"/>
        <end position="146"/>
    </location>
</feature>